<reference evidence="2 3" key="1">
    <citation type="submission" date="2019-11" db="EMBL/GenBank/DDBJ databases">
        <title>Pedobacter sp. HMF7056 Genome sequencing and assembly.</title>
        <authorList>
            <person name="Kang H."/>
            <person name="Kim H."/>
            <person name="Joh K."/>
        </authorList>
    </citation>
    <scope>NUCLEOTIDE SEQUENCE [LARGE SCALE GENOMIC DNA]</scope>
    <source>
        <strain evidence="2 3">HMF7056</strain>
    </source>
</reference>
<keyword evidence="2" id="KW-0808">Transferase</keyword>
<dbReference type="InterPro" id="IPR052514">
    <property type="entry name" value="SAM-dependent_MTase"/>
</dbReference>
<proteinExistence type="predicted"/>
<comment type="caution">
    <text evidence="2">The sequence shown here is derived from an EMBL/GenBank/DDBJ whole genome shotgun (WGS) entry which is preliminary data.</text>
</comment>
<evidence type="ECO:0000313" key="3">
    <source>
        <dbReference type="Proteomes" id="UP000451233"/>
    </source>
</evidence>
<dbReference type="RefSeq" id="WP_160908626.1">
    <property type="nucleotide sequence ID" value="NZ_WVHS01000005.1"/>
</dbReference>
<dbReference type="PANTHER" id="PTHR34203:SF15">
    <property type="entry name" value="SLL1173 PROTEIN"/>
    <property type="match status" value="1"/>
</dbReference>
<keyword evidence="3" id="KW-1185">Reference proteome</keyword>
<dbReference type="PANTHER" id="PTHR34203">
    <property type="entry name" value="METHYLTRANSFERASE, FKBM FAMILY PROTEIN"/>
    <property type="match status" value="1"/>
</dbReference>
<dbReference type="Proteomes" id="UP000451233">
    <property type="component" value="Unassembled WGS sequence"/>
</dbReference>
<dbReference type="SUPFAM" id="SSF53335">
    <property type="entry name" value="S-adenosyl-L-methionine-dependent methyltransferases"/>
    <property type="match status" value="1"/>
</dbReference>
<dbReference type="GO" id="GO:0032259">
    <property type="term" value="P:methylation"/>
    <property type="evidence" value="ECO:0007669"/>
    <property type="project" value="UniProtKB-KW"/>
</dbReference>
<evidence type="ECO:0000259" key="1">
    <source>
        <dbReference type="Pfam" id="PF05050"/>
    </source>
</evidence>
<protein>
    <submittedName>
        <fullName evidence="2">FkbM family methyltransferase</fullName>
    </submittedName>
</protein>
<dbReference type="EMBL" id="WVHS01000005">
    <property type="protein sequence ID" value="MXV17637.1"/>
    <property type="molecule type" value="Genomic_DNA"/>
</dbReference>
<feature type="domain" description="Methyltransferase FkbM" evidence="1">
    <location>
        <begin position="54"/>
        <end position="218"/>
    </location>
</feature>
<accession>A0A7K1Y444</accession>
<organism evidence="2 3">
    <name type="scientific">Hufsiella ginkgonis</name>
    <dbReference type="NCBI Taxonomy" id="2695274"/>
    <lineage>
        <taxon>Bacteria</taxon>
        <taxon>Pseudomonadati</taxon>
        <taxon>Bacteroidota</taxon>
        <taxon>Sphingobacteriia</taxon>
        <taxon>Sphingobacteriales</taxon>
        <taxon>Sphingobacteriaceae</taxon>
        <taxon>Hufsiella</taxon>
    </lineage>
</organism>
<dbReference type="Pfam" id="PF05050">
    <property type="entry name" value="Methyltransf_21"/>
    <property type="match status" value="1"/>
</dbReference>
<name>A0A7K1Y444_9SPHI</name>
<dbReference type="Gene3D" id="3.40.50.150">
    <property type="entry name" value="Vaccinia Virus protein VP39"/>
    <property type="match status" value="1"/>
</dbReference>
<dbReference type="AlphaFoldDB" id="A0A7K1Y444"/>
<dbReference type="NCBIfam" id="TIGR01444">
    <property type="entry name" value="fkbM_fam"/>
    <property type="match status" value="1"/>
</dbReference>
<dbReference type="InterPro" id="IPR006342">
    <property type="entry name" value="FkbM_mtfrase"/>
</dbReference>
<dbReference type="InterPro" id="IPR029063">
    <property type="entry name" value="SAM-dependent_MTases_sf"/>
</dbReference>
<dbReference type="GO" id="GO:0008168">
    <property type="term" value="F:methyltransferase activity"/>
    <property type="evidence" value="ECO:0007669"/>
    <property type="project" value="UniProtKB-KW"/>
</dbReference>
<keyword evidence="2" id="KW-0489">Methyltransferase</keyword>
<gene>
    <name evidence="2" type="ORF">GS398_20215</name>
</gene>
<sequence>MKNRIRSFLQKILGFDNYLYWFARFRIFLLKRNKYENGFVTFMNMIRPGGIILDIGSNIGITSLPLAERFPESDIHSFEPIPANNQAFKRVMRHFKPRNVHLHEIAVGEHDGQLKLVLPIMDGARMQGLSHAYIEGKDGDWNQGEMYVAPMKKLDNMPIFRQEKPVNGIKIDVENFEYYVFKGARELLTRHRPVIYCELWANERRTSTIELLEELGYQAKIYTNGRLEDYNGQQENNFIFVAH</sequence>
<evidence type="ECO:0000313" key="2">
    <source>
        <dbReference type="EMBL" id="MXV17637.1"/>
    </source>
</evidence>